<name>A0AA38FR11_TAXCH</name>
<feature type="region of interest" description="Disordered" evidence="1">
    <location>
        <begin position="1"/>
        <end position="57"/>
    </location>
</feature>
<evidence type="ECO:0000256" key="1">
    <source>
        <dbReference type="SAM" id="MobiDB-lite"/>
    </source>
</evidence>
<sequence>EEDSSEESESQEGDASGDEKDVVEIDFGQNLRERKSKNVPSLSVKIKRESSMQGNKVPVNTQLEQQIEALGQVGPVKGDNHLSKM</sequence>
<feature type="non-terminal residue" evidence="2">
    <location>
        <position position="1"/>
    </location>
</feature>
<dbReference type="Proteomes" id="UP000824469">
    <property type="component" value="Unassembled WGS sequence"/>
</dbReference>
<proteinExistence type="predicted"/>
<organism evidence="2 3">
    <name type="scientific">Taxus chinensis</name>
    <name type="common">Chinese yew</name>
    <name type="synonym">Taxus wallichiana var. chinensis</name>
    <dbReference type="NCBI Taxonomy" id="29808"/>
    <lineage>
        <taxon>Eukaryota</taxon>
        <taxon>Viridiplantae</taxon>
        <taxon>Streptophyta</taxon>
        <taxon>Embryophyta</taxon>
        <taxon>Tracheophyta</taxon>
        <taxon>Spermatophyta</taxon>
        <taxon>Pinopsida</taxon>
        <taxon>Pinidae</taxon>
        <taxon>Conifers II</taxon>
        <taxon>Cupressales</taxon>
        <taxon>Taxaceae</taxon>
        <taxon>Taxus</taxon>
    </lineage>
</organism>
<accession>A0AA38FR11</accession>
<feature type="non-terminal residue" evidence="2">
    <location>
        <position position="85"/>
    </location>
</feature>
<feature type="compositionally biased region" description="Acidic residues" evidence="1">
    <location>
        <begin position="1"/>
        <end position="16"/>
    </location>
</feature>
<dbReference type="EMBL" id="JAHRHJ020000007">
    <property type="protein sequence ID" value="KAH9308517.1"/>
    <property type="molecule type" value="Genomic_DNA"/>
</dbReference>
<protein>
    <submittedName>
        <fullName evidence="2">Uncharacterized protein</fullName>
    </submittedName>
</protein>
<gene>
    <name evidence="2" type="ORF">KI387_036428</name>
</gene>
<evidence type="ECO:0000313" key="2">
    <source>
        <dbReference type="EMBL" id="KAH9308517.1"/>
    </source>
</evidence>
<reference evidence="2 3" key="1">
    <citation type="journal article" date="2021" name="Nat. Plants">
        <title>The Taxus genome provides insights into paclitaxel biosynthesis.</title>
        <authorList>
            <person name="Xiong X."/>
            <person name="Gou J."/>
            <person name="Liao Q."/>
            <person name="Li Y."/>
            <person name="Zhou Q."/>
            <person name="Bi G."/>
            <person name="Li C."/>
            <person name="Du R."/>
            <person name="Wang X."/>
            <person name="Sun T."/>
            <person name="Guo L."/>
            <person name="Liang H."/>
            <person name="Lu P."/>
            <person name="Wu Y."/>
            <person name="Zhang Z."/>
            <person name="Ro D.K."/>
            <person name="Shang Y."/>
            <person name="Huang S."/>
            <person name="Yan J."/>
        </authorList>
    </citation>
    <scope>NUCLEOTIDE SEQUENCE [LARGE SCALE GENOMIC DNA]</scope>
    <source>
        <strain evidence="2">Ta-2019</strain>
    </source>
</reference>
<evidence type="ECO:0000313" key="3">
    <source>
        <dbReference type="Proteomes" id="UP000824469"/>
    </source>
</evidence>
<keyword evidence="3" id="KW-1185">Reference proteome</keyword>
<comment type="caution">
    <text evidence="2">The sequence shown here is derived from an EMBL/GenBank/DDBJ whole genome shotgun (WGS) entry which is preliminary data.</text>
</comment>
<dbReference type="AlphaFoldDB" id="A0AA38FR11"/>